<dbReference type="AlphaFoldDB" id="A0A2B4RDS3"/>
<gene>
    <name evidence="3" type="ORF">AWC38_SpisGene21442</name>
</gene>
<evidence type="ECO:0000313" key="3">
    <source>
        <dbReference type="EMBL" id="PFX14402.1"/>
    </source>
</evidence>
<dbReference type="Proteomes" id="UP000225706">
    <property type="component" value="Unassembled WGS sequence"/>
</dbReference>
<dbReference type="Pfam" id="PF17921">
    <property type="entry name" value="Integrase_H2C2"/>
    <property type="match status" value="1"/>
</dbReference>
<protein>
    <recommendedName>
        <fullName evidence="2">Integrase zinc-binding domain-containing protein</fullName>
    </recommendedName>
</protein>
<name>A0A2B4RDS3_STYPI</name>
<comment type="caution">
    <text evidence="3">The sequence shown here is derived from an EMBL/GenBank/DDBJ whole genome shotgun (WGS) entry which is preliminary data.</text>
</comment>
<sequence>MVRRSVREETRDRLVFGLRPSPSILGATIKHNLRLYKQSEPEMAEMLGKSLYVDDFITGSETDEEALVIYKKSKQIMAEGGFNLRKWNSNSRTLLRAIESVEKSSEAKSNQDITTKDDESYAKLSTTPSSSEVKNDTIVKALGLDWDTASDERHSREENQSDNRHKALSQLNKSAPCNGPGYQVCKEVQESSSKESTEEEVSLKATDLKEAEHFWIKSVQASSFTKEIEFLQREDHKSTPPTYVTQFGLYLQEGVVRCKGRLNNSPLPENSRKPILLPASHEFVQLLIKQSHDSTQHSGIRDTLTTLRERFWVLRGREAVKKFITKCIPCRKFEGMPYSSLPPNDLPDKRVSQDSPSTHVGLDLVGPLFIETKSPEVQRNESKFTRAVERWKQGKWCSRNIDRRYRVAEERFDDKMLLVTGEVEELIPGTDGRVRAAVVKTTSRDKRPVYLRRVVQHLIPIEVKAINEVTHSTQPTIVQPDNQVMRDNIARPRRTAAVVGEISRQLNSS</sequence>
<evidence type="ECO:0000259" key="2">
    <source>
        <dbReference type="Pfam" id="PF17921"/>
    </source>
</evidence>
<dbReference type="PANTHER" id="PTHR47331">
    <property type="entry name" value="PHD-TYPE DOMAIN-CONTAINING PROTEIN"/>
    <property type="match status" value="1"/>
</dbReference>
<dbReference type="EMBL" id="LSMT01000785">
    <property type="protein sequence ID" value="PFX14402.1"/>
    <property type="molecule type" value="Genomic_DNA"/>
</dbReference>
<feature type="region of interest" description="Disordered" evidence="1">
    <location>
        <begin position="101"/>
        <end position="132"/>
    </location>
</feature>
<dbReference type="Gene3D" id="1.10.340.70">
    <property type="match status" value="1"/>
</dbReference>
<accession>A0A2B4RDS3</accession>
<evidence type="ECO:0000313" key="4">
    <source>
        <dbReference type="Proteomes" id="UP000225706"/>
    </source>
</evidence>
<dbReference type="OrthoDB" id="5987741at2759"/>
<organism evidence="3 4">
    <name type="scientific">Stylophora pistillata</name>
    <name type="common">Smooth cauliflower coral</name>
    <dbReference type="NCBI Taxonomy" id="50429"/>
    <lineage>
        <taxon>Eukaryota</taxon>
        <taxon>Metazoa</taxon>
        <taxon>Cnidaria</taxon>
        <taxon>Anthozoa</taxon>
        <taxon>Hexacorallia</taxon>
        <taxon>Scleractinia</taxon>
        <taxon>Astrocoeniina</taxon>
        <taxon>Pocilloporidae</taxon>
        <taxon>Stylophora</taxon>
    </lineage>
</organism>
<evidence type="ECO:0000256" key="1">
    <source>
        <dbReference type="SAM" id="MobiDB-lite"/>
    </source>
</evidence>
<reference evidence="4" key="1">
    <citation type="journal article" date="2017" name="bioRxiv">
        <title>Comparative analysis of the genomes of Stylophora pistillata and Acropora digitifera provides evidence for extensive differences between species of corals.</title>
        <authorList>
            <person name="Voolstra C.R."/>
            <person name="Li Y."/>
            <person name="Liew Y.J."/>
            <person name="Baumgarten S."/>
            <person name="Zoccola D."/>
            <person name="Flot J.-F."/>
            <person name="Tambutte S."/>
            <person name="Allemand D."/>
            <person name="Aranda M."/>
        </authorList>
    </citation>
    <scope>NUCLEOTIDE SEQUENCE [LARGE SCALE GENOMIC DNA]</scope>
</reference>
<dbReference type="PANTHER" id="PTHR47331:SF2">
    <property type="match status" value="1"/>
</dbReference>
<feature type="compositionally biased region" description="Polar residues" evidence="1">
    <location>
        <begin position="123"/>
        <end position="132"/>
    </location>
</feature>
<proteinExistence type="predicted"/>
<keyword evidence="4" id="KW-1185">Reference proteome</keyword>
<feature type="domain" description="Integrase zinc-binding" evidence="2">
    <location>
        <begin position="281"/>
        <end position="332"/>
    </location>
</feature>
<dbReference type="InterPro" id="IPR041588">
    <property type="entry name" value="Integrase_H2C2"/>
</dbReference>
<dbReference type="STRING" id="50429.A0A2B4RDS3"/>